<evidence type="ECO:0000313" key="1">
    <source>
        <dbReference type="EMBL" id="AKT43851.1"/>
    </source>
</evidence>
<sequence length="48" mass="5200">MEDQLRLVGLSIDTTTDDAEQLVLDVIAGKVDAMGAFDWLVPRLVATP</sequence>
<accession>A0A0K1ESK8</accession>
<name>A0A0K1ESK8_CHOCO</name>
<protein>
    <submittedName>
        <fullName evidence="1">Uncharacterized protein</fullName>
    </submittedName>
</protein>
<reference evidence="1 2" key="1">
    <citation type="submission" date="2015-07" db="EMBL/GenBank/DDBJ databases">
        <title>Genome analysis of myxobacterium Chondromyces crocatus Cm c5 reveals a high potential for natural compound synthesis and the genetic basis for the loss of fruiting body formation.</title>
        <authorList>
            <person name="Zaburannyi N."/>
            <person name="Bunk B."/>
            <person name="Maier J."/>
            <person name="Overmann J."/>
            <person name="Mueller R."/>
        </authorList>
    </citation>
    <scope>NUCLEOTIDE SEQUENCE [LARGE SCALE GENOMIC DNA]</scope>
    <source>
        <strain evidence="1 2">Cm c5</strain>
    </source>
</reference>
<gene>
    <name evidence="1" type="ORF">CMC5_080880</name>
</gene>
<proteinExistence type="predicted"/>
<dbReference type="EMBL" id="CP012159">
    <property type="protein sequence ID" value="AKT43851.1"/>
    <property type="molecule type" value="Genomic_DNA"/>
</dbReference>
<dbReference type="RefSeq" id="WP_156339219.1">
    <property type="nucleotide sequence ID" value="NZ_CP012159.1"/>
</dbReference>
<organism evidence="1 2">
    <name type="scientific">Chondromyces crocatus</name>
    <dbReference type="NCBI Taxonomy" id="52"/>
    <lineage>
        <taxon>Bacteria</taxon>
        <taxon>Pseudomonadati</taxon>
        <taxon>Myxococcota</taxon>
        <taxon>Polyangia</taxon>
        <taxon>Polyangiales</taxon>
        <taxon>Polyangiaceae</taxon>
        <taxon>Chondromyces</taxon>
    </lineage>
</organism>
<dbReference type="OrthoDB" id="9802752at2"/>
<dbReference type="KEGG" id="ccro:CMC5_080880"/>
<dbReference type="AlphaFoldDB" id="A0A0K1ESK8"/>
<keyword evidence="2" id="KW-1185">Reference proteome</keyword>
<dbReference type="Proteomes" id="UP000067626">
    <property type="component" value="Chromosome"/>
</dbReference>
<evidence type="ECO:0000313" key="2">
    <source>
        <dbReference type="Proteomes" id="UP000067626"/>
    </source>
</evidence>